<evidence type="ECO:0000256" key="8">
    <source>
        <dbReference type="NCBIfam" id="TIGR02869"/>
    </source>
</evidence>
<reference evidence="12" key="1">
    <citation type="submission" date="2017-02" db="EMBL/GenBank/DDBJ databases">
        <authorList>
            <person name="Varghese N."/>
            <person name="Submissions S."/>
        </authorList>
    </citation>
    <scope>NUCLEOTIDE SEQUENCE [LARGE SCALE GENOMIC DNA]</scope>
    <source>
        <strain evidence="12">DSM 16521</strain>
    </source>
</reference>
<dbReference type="InterPro" id="IPR002477">
    <property type="entry name" value="Peptidoglycan-bd-like"/>
</dbReference>
<evidence type="ECO:0000256" key="3">
    <source>
        <dbReference type="ARBA" id="ARBA00022544"/>
    </source>
</evidence>
<dbReference type="SUPFAM" id="SSF47090">
    <property type="entry name" value="PGBD-like"/>
    <property type="match status" value="1"/>
</dbReference>
<sequence length="237" mass="25997">MKKMERKTLLGMLMIFLLLLGWGWHWAEQSLPAISRTLFWGSSGADVRSVQAKLKAWGYYTGPIDGIYGSSTWTAVRKFQRANGLTPDGVVGPATLKAMGLWTSPARAVRTTTTISRGLMRRNDLTLLARLVQAEAGGEPYEGQVAVAAVVLNRVASPLFPNTIADVIFQPLAFESVSNGLINRPPSATALQAARDALNGYDPTQGALFFWNPSKPVSSWIWSRPIIRRIGDHVFAR</sequence>
<feature type="domain" description="Cell wall hydrolase SleB" evidence="10">
    <location>
        <begin position="138"/>
        <end position="236"/>
    </location>
</feature>
<evidence type="ECO:0000256" key="1">
    <source>
        <dbReference type="ARBA" id="ARBA00007010"/>
    </source>
</evidence>
<dbReference type="InterPro" id="IPR011105">
    <property type="entry name" value="Cell_wall_hydrolase_SleB"/>
</dbReference>
<dbReference type="GO" id="GO:0016787">
    <property type="term" value="F:hydrolase activity"/>
    <property type="evidence" value="ECO:0007669"/>
    <property type="project" value="UniProtKB-KW"/>
</dbReference>
<evidence type="ECO:0000256" key="5">
    <source>
        <dbReference type="ARBA" id="ARBA00022801"/>
    </source>
</evidence>
<dbReference type="NCBIfam" id="TIGR02869">
    <property type="entry name" value="spore_SleB"/>
    <property type="match status" value="1"/>
</dbReference>
<keyword evidence="4" id="KW-0732">Signal</keyword>
<organism evidence="11 12">
    <name type="scientific">Carboxydocella sporoproducens DSM 16521</name>
    <dbReference type="NCBI Taxonomy" id="1121270"/>
    <lineage>
        <taxon>Bacteria</taxon>
        <taxon>Bacillati</taxon>
        <taxon>Bacillota</taxon>
        <taxon>Clostridia</taxon>
        <taxon>Eubacteriales</taxon>
        <taxon>Clostridiales Family XVI. Incertae Sedis</taxon>
        <taxon>Carboxydocella</taxon>
    </lineage>
</organism>
<dbReference type="AlphaFoldDB" id="A0A1T4NIJ1"/>
<dbReference type="InterPro" id="IPR036366">
    <property type="entry name" value="PGBDSf"/>
</dbReference>
<protein>
    <recommendedName>
        <fullName evidence="2 8">Spore cortex-lytic enzyme</fullName>
    </recommendedName>
</protein>
<accession>A0A1T4NIJ1</accession>
<evidence type="ECO:0000256" key="6">
    <source>
        <dbReference type="ARBA" id="ARBA00022969"/>
    </source>
</evidence>
<dbReference type="GO" id="GO:0071555">
    <property type="term" value="P:cell wall organization"/>
    <property type="evidence" value="ECO:0007669"/>
    <property type="project" value="UniProtKB-KW"/>
</dbReference>
<gene>
    <name evidence="11" type="ORF">SAMN02745885_00916</name>
</gene>
<dbReference type="Pfam" id="PF01471">
    <property type="entry name" value="PG_binding_1"/>
    <property type="match status" value="1"/>
</dbReference>
<dbReference type="Pfam" id="PF07486">
    <property type="entry name" value="Hydrolase_2"/>
    <property type="match status" value="1"/>
</dbReference>
<dbReference type="Proteomes" id="UP000189933">
    <property type="component" value="Unassembled WGS sequence"/>
</dbReference>
<dbReference type="OrthoDB" id="9785345at2"/>
<evidence type="ECO:0000313" key="12">
    <source>
        <dbReference type="Proteomes" id="UP000189933"/>
    </source>
</evidence>
<keyword evidence="5" id="KW-0378">Hydrolase</keyword>
<evidence type="ECO:0000259" key="10">
    <source>
        <dbReference type="Pfam" id="PF07486"/>
    </source>
</evidence>
<evidence type="ECO:0000256" key="7">
    <source>
        <dbReference type="ARBA" id="ARBA00023316"/>
    </source>
</evidence>
<dbReference type="GO" id="GO:0030435">
    <property type="term" value="P:sporulation resulting in formation of a cellular spore"/>
    <property type="evidence" value="ECO:0007669"/>
    <property type="project" value="UniProtKB-KW"/>
</dbReference>
<proteinExistence type="inferred from homology"/>
<dbReference type="InterPro" id="IPR014224">
    <property type="entry name" value="Spore_cortex_SleB"/>
</dbReference>
<keyword evidence="12" id="KW-1185">Reference proteome</keyword>
<dbReference type="EMBL" id="FUXM01000007">
    <property type="protein sequence ID" value="SJZ78857.1"/>
    <property type="molecule type" value="Genomic_DNA"/>
</dbReference>
<comment type="similarity">
    <text evidence="1">Belongs to the SleB family.</text>
</comment>
<keyword evidence="7" id="KW-0961">Cell wall biogenesis/degradation</keyword>
<feature type="domain" description="Peptidoglycan binding-like" evidence="9">
    <location>
        <begin position="43"/>
        <end position="99"/>
    </location>
</feature>
<evidence type="ECO:0000259" key="9">
    <source>
        <dbReference type="Pfam" id="PF01471"/>
    </source>
</evidence>
<dbReference type="GO" id="GO:0009847">
    <property type="term" value="P:spore germination"/>
    <property type="evidence" value="ECO:0007669"/>
    <property type="project" value="UniProtKB-UniRule"/>
</dbReference>
<dbReference type="Gene3D" id="6.20.240.60">
    <property type="match status" value="1"/>
</dbReference>
<keyword evidence="6" id="KW-0749">Sporulation</keyword>
<dbReference type="InterPro" id="IPR042047">
    <property type="entry name" value="SleB_dom1"/>
</dbReference>
<evidence type="ECO:0000256" key="4">
    <source>
        <dbReference type="ARBA" id="ARBA00022729"/>
    </source>
</evidence>
<keyword evidence="3" id="KW-0309">Germination</keyword>
<dbReference type="Gene3D" id="1.10.10.2520">
    <property type="entry name" value="Cell wall hydrolase SleB, domain 1"/>
    <property type="match status" value="1"/>
</dbReference>
<dbReference type="InterPro" id="IPR036365">
    <property type="entry name" value="PGBD-like_sf"/>
</dbReference>
<dbReference type="Gene3D" id="1.10.101.10">
    <property type="entry name" value="PGBD-like superfamily/PGBD"/>
    <property type="match status" value="1"/>
</dbReference>
<evidence type="ECO:0000256" key="2">
    <source>
        <dbReference type="ARBA" id="ARBA00018364"/>
    </source>
</evidence>
<evidence type="ECO:0000313" key="11">
    <source>
        <dbReference type="EMBL" id="SJZ78857.1"/>
    </source>
</evidence>
<name>A0A1T4NIJ1_9FIRM</name>